<dbReference type="OrthoDB" id="1082851at2"/>
<dbReference type="InterPro" id="IPR018247">
    <property type="entry name" value="EF_Hand_1_Ca_BS"/>
</dbReference>
<dbReference type="eggNOG" id="COG4520">
    <property type="taxonomic scope" value="Bacteria"/>
</dbReference>
<dbReference type="Proteomes" id="UP000056252">
    <property type="component" value="Chromosome"/>
</dbReference>
<dbReference type="RefSeq" id="WP_060544112.1">
    <property type="nucleotide sequence ID" value="NZ_CP013195.1"/>
</dbReference>
<dbReference type="EMBL" id="CP013195">
    <property type="protein sequence ID" value="ALO47899.1"/>
    <property type="molecule type" value="Genomic_DNA"/>
</dbReference>
<keyword evidence="3" id="KW-1185">Reference proteome</keyword>
<dbReference type="PROSITE" id="PS00018">
    <property type="entry name" value="EF_HAND_1"/>
    <property type="match status" value="1"/>
</dbReference>
<dbReference type="PROSITE" id="PS51257">
    <property type="entry name" value="PROKAR_LIPOPROTEIN"/>
    <property type="match status" value="1"/>
</dbReference>
<evidence type="ECO:0000256" key="1">
    <source>
        <dbReference type="SAM" id="MobiDB-lite"/>
    </source>
</evidence>
<dbReference type="AlphaFoldDB" id="A0A0S2KHV2"/>
<dbReference type="STRING" id="76123.AS203_01265"/>
<organism evidence="2 3">
    <name type="scientific">Hoylesella enoeca</name>
    <dbReference type="NCBI Taxonomy" id="76123"/>
    <lineage>
        <taxon>Bacteria</taxon>
        <taxon>Pseudomonadati</taxon>
        <taxon>Bacteroidota</taxon>
        <taxon>Bacteroidia</taxon>
        <taxon>Bacteroidales</taxon>
        <taxon>Prevotellaceae</taxon>
        <taxon>Hoylesella</taxon>
    </lineage>
</organism>
<dbReference type="KEGG" id="peo:AS203_01265"/>
<evidence type="ECO:0000313" key="3">
    <source>
        <dbReference type="Proteomes" id="UP000056252"/>
    </source>
</evidence>
<accession>A0A0S2KHV2</accession>
<sequence length="285" mass="30337">MNKAMAFIIGAAFTLSSCDTYTGSGVIIGASIGSILGSAIGGISGGSYGSDIGEVVGMAGGAVVGGAVGAQADQRAQEPYEQRQQRQSQREAYDAGYQDGYEQGTRQNGMSNESSKNCDGSGFDVNNGGDDRIYDFNGPEYTGSYSAQQATTAAPDTIAASRLQPAIKLGKPVEVRNARFVDDNQDRVINRGELCKVIFEVYNRTGQPLYDIQPTVREVSGNRHILISPSIHIEKILPGKGIRYTALVKADNRLKDGHAKICVSVLQGNGKTISSVSEFNIPTRR</sequence>
<proteinExistence type="predicted"/>
<feature type="region of interest" description="Disordered" evidence="1">
    <location>
        <begin position="73"/>
        <end position="124"/>
    </location>
</feature>
<feature type="compositionally biased region" description="Basic and acidic residues" evidence="1">
    <location>
        <begin position="75"/>
        <end position="93"/>
    </location>
</feature>
<reference evidence="3" key="1">
    <citation type="submission" date="2015-11" db="EMBL/GenBank/DDBJ databases">
        <authorList>
            <person name="Holder M.E."/>
            <person name="Ajami N.J."/>
            <person name="Petrosino J.F."/>
        </authorList>
    </citation>
    <scope>NUCLEOTIDE SEQUENCE [LARGE SCALE GENOMIC DNA]</scope>
    <source>
        <strain evidence="3">F0113</strain>
    </source>
</reference>
<gene>
    <name evidence="2" type="ORF">AS203_01265</name>
</gene>
<feature type="compositionally biased region" description="Polar residues" evidence="1">
    <location>
        <begin position="104"/>
        <end position="118"/>
    </location>
</feature>
<name>A0A0S2KHV2_9BACT</name>
<evidence type="ECO:0000313" key="2">
    <source>
        <dbReference type="EMBL" id="ALO47899.1"/>
    </source>
</evidence>
<protein>
    <submittedName>
        <fullName evidence="2">Uncharacterized protein</fullName>
    </submittedName>
</protein>